<dbReference type="AlphaFoldDB" id="A0A4C1YZB4"/>
<evidence type="ECO:0000313" key="2">
    <source>
        <dbReference type="Proteomes" id="UP000299102"/>
    </source>
</evidence>
<gene>
    <name evidence="1" type="ORF">EVAR_28755_1</name>
</gene>
<dbReference type="Proteomes" id="UP000299102">
    <property type="component" value="Unassembled WGS sequence"/>
</dbReference>
<proteinExistence type="predicted"/>
<name>A0A4C1YZB4_EUMVA</name>
<comment type="caution">
    <text evidence="1">The sequence shown here is derived from an EMBL/GenBank/DDBJ whole genome shotgun (WGS) entry which is preliminary data.</text>
</comment>
<organism evidence="1 2">
    <name type="scientific">Eumeta variegata</name>
    <name type="common">Bagworm moth</name>
    <name type="synonym">Eumeta japonica</name>
    <dbReference type="NCBI Taxonomy" id="151549"/>
    <lineage>
        <taxon>Eukaryota</taxon>
        <taxon>Metazoa</taxon>
        <taxon>Ecdysozoa</taxon>
        <taxon>Arthropoda</taxon>
        <taxon>Hexapoda</taxon>
        <taxon>Insecta</taxon>
        <taxon>Pterygota</taxon>
        <taxon>Neoptera</taxon>
        <taxon>Endopterygota</taxon>
        <taxon>Lepidoptera</taxon>
        <taxon>Glossata</taxon>
        <taxon>Ditrysia</taxon>
        <taxon>Tineoidea</taxon>
        <taxon>Psychidae</taxon>
        <taxon>Oiketicinae</taxon>
        <taxon>Eumeta</taxon>
    </lineage>
</organism>
<sequence>MVDYDLGPFWISYTPGLGSRFCPRPVNNFDCVVGDSSNLTETGANSSDKIKCYEPEDRCGRGPRRLGSGWGPAGERHLDYMTSPTLSSSVGLECSSCVMLVF</sequence>
<protein>
    <submittedName>
        <fullName evidence="1">Uncharacterized protein</fullName>
    </submittedName>
</protein>
<evidence type="ECO:0000313" key="1">
    <source>
        <dbReference type="EMBL" id="GBP81666.1"/>
    </source>
</evidence>
<reference evidence="1 2" key="1">
    <citation type="journal article" date="2019" name="Commun. Biol.">
        <title>The bagworm genome reveals a unique fibroin gene that provides high tensile strength.</title>
        <authorList>
            <person name="Kono N."/>
            <person name="Nakamura H."/>
            <person name="Ohtoshi R."/>
            <person name="Tomita M."/>
            <person name="Numata K."/>
            <person name="Arakawa K."/>
        </authorList>
    </citation>
    <scope>NUCLEOTIDE SEQUENCE [LARGE SCALE GENOMIC DNA]</scope>
</reference>
<keyword evidence="2" id="KW-1185">Reference proteome</keyword>
<accession>A0A4C1YZB4</accession>
<dbReference type="EMBL" id="BGZK01001523">
    <property type="protein sequence ID" value="GBP81666.1"/>
    <property type="molecule type" value="Genomic_DNA"/>
</dbReference>